<dbReference type="AlphaFoldDB" id="A0A4R6JZ73"/>
<accession>A0A4R6JZ73</accession>
<dbReference type="EMBL" id="SNWR01000001">
    <property type="protein sequence ID" value="TDO41061.1"/>
    <property type="molecule type" value="Genomic_DNA"/>
</dbReference>
<sequence length="121" mass="13133">MRVFLSEDGADAERLGTLTGQLRSELRQLDIDDVRALPAGPPPPGSRAFATETVGAILVLIGQNPDVLRSVVEAVRGWLGRSDGTKRTVRLELGDDVLELSEATADDQRRLIDLFVSRHGT</sequence>
<protein>
    <submittedName>
        <fullName evidence="1">Uncharacterized protein</fullName>
    </submittedName>
</protein>
<dbReference type="Proteomes" id="UP000294901">
    <property type="component" value="Unassembled WGS sequence"/>
</dbReference>
<evidence type="ECO:0000313" key="2">
    <source>
        <dbReference type="Proteomes" id="UP000294901"/>
    </source>
</evidence>
<keyword evidence="2" id="KW-1185">Reference proteome</keyword>
<gene>
    <name evidence="1" type="ORF">C8E87_4788</name>
</gene>
<reference evidence="1 2" key="1">
    <citation type="submission" date="2019-03" db="EMBL/GenBank/DDBJ databases">
        <title>Sequencing the genomes of 1000 actinobacteria strains.</title>
        <authorList>
            <person name="Klenk H.-P."/>
        </authorList>
    </citation>
    <scope>NUCLEOTIDE SEQUENCE [LARGE SCALE GENOMIC DNA]</scope>
    <source>
        <strain evidence="1 2">DSM 43805</strain>
    </source>
</reference>
<name>A0A4R6JZ73_9ACTN</name>
<evidence type="ECO:0000313" key="1">
    <source>
        <dbReference type="EMBL" id="TDO41061.1"/>
    </source>
</evidence>
<organism evidence="1 2">
    <name type="scientific">Paractinoplanes brasiliensis</name>
    <dbReference type="NCBI Taxonomy" id="52695"/>
    <lineage>
        <taxon>Bacteria</taxon>
        <taxon>Bacillati</taxon>
        <taxon>Actinomycetota</taxon>
        <taxon>Actinomycetes</taxon>
        <taxon>Micromonosporales</taxon>
        <taxon>Micromonosporaceae</taxon>
        <taxon>Paractinoplanes</taxon>
    </lineage>
</organism>
<proteinExistence type="predicted"/>
<comment type="caution">
    <text evidence="1">The sequence shown here is derived from an EMBL/GenBank/DDBJ whole genome shotgun (WGS) entry which is preliminary data.</text>
</comment>
<dbReference type="OrthoDB" id="4557965at2"/>